<evidence type="ECO:0000259" key="1">
    <source>
        <dbReference type="Pfam" id="PF04577"/>
    </source>
</evidence>
<dbReference type="VEuPathDB" id="CryptoDB:Cvel_31681"/>
<feature type="non-terminal residue" evidence="2">
    <location>
        <position position="1"/>
    </location>
</feature>
<dbReference type="GO" id="GO:0016757">
    <property type="term" value="F:glycosyltransferase activity"/>
    <property type="evidence" value="ECO:0007669"/>
    <property type="project" value="InterPro"/>
</dbReference>
<dbReference type="Pfam" id="PF04577">
    <property type="entry name" value="Glyco_transf_61"/>
    <property type="match status" value="1"/>
</dbReference>
<organism evidence="2">
    <name type="scientific">Chromera velia CCMP2878</name>
    <dbReference type="NCBI Taxonomy" id="1169474"/>
    <lineage>
        <taxon>Eukaryota</taxon>
        <taxon>Sar</taxon>
        <taxon>Alveolata</taxon>
        <taxon>Colpodellida</taxon>
        <taxon>Chromeraceae</taxon>
        <taxon>Chromera</taxon>
    </lineage>
</organism>
<dbReference type="EMBL" id="CDMZ01003881">
    <property type="protein sequence ID" value="CEM47911.1"/>
    <property type="molecule type" value="Genomic_DNA"/>
</dbReference>
<evidence type="ECO:0000313" key="2">
    <source>
        <dbReference type="EMBL" id="CEM47911.1"/>
    </source>
</evidence>
<sequence>WRSGKNRTAQTNSGGQRSLARCVGDLDGEIGQNVRRTCHFTNVCFRPQEFVFEFFSGPGTGQAEGGVGEDTASASVIGVDPYSGIYTNFTGDFLYIRRLEDDVGPSTLTMPIRAVGGPPPSLEEAEWSPLPFHAVFTPFWPENFGHAVFDDIFPVFHALMLLGLDGCVGRGLKVWETEKKYHPKSVERGRMETFHEWALRAVTDEAKGTLSSLSGEGGVFGAFSLSSSSQQKRKPVCFRNLVAGSNLGMRTDPRLAVKRFVSLVVRRAGAENITPVVDGSGRSRSRPLVIFLKKEGKRAPQRLDEMVQRVQTEMNVDVRVWSSAEIERTELDQQVREVREASVVVTPCGGLSFLTAFMAPFSTRVVIDYWDPREEKSGRMESWFWQWDQDVRSLHYPIRGRTGVVVPDTEKVRQVRDDGGSGWGEWMAYRNFGETVLSWGDLKPLVIEGVRWAALAYPDLGG</sequence>
<protein>
    <recommendedName>
        <fullName evidence="1">Glycosyltransferase 61 catalytic domain-containing protein</fullName>
    </recommendedName>
</protein>
<name>A0A0G4HU00_9ALVE</name>
<feature type="domain" description="Glycosyltransferase 61 catalytic" evidence="1">
    <location>
        <begin position="161"/>
        <end position="363"/>
    </location>
</feature>
<dbReference type="InterPro" id="IPR049625">
    <property type="entry name" value="Glyco_transf_61_cat"/>
</dbReference>
<accession>A0A0G4HU00</accession>
<gene>
    <name evidence="2" type="ORF">Cvel_31681</name>
</gene>
<proteinExistence type="predicted"/>
<dbReference type="AlphaFoldDB" id="A0A0G4HU00"/>
<reference evidence="2" key="1">
    <citation type="submission" date="2014-11" db="EMBL/GenBank/DDBJ databases">
        <authorList>
            <person name="Otto D Thomas"/>
            <person name="Naeem Raeece"/>
        </authorList>
    </citation>
    <scope>NUCLEOTIDE SEQUENCE</scope>
</reference>